<dbReference type="CDD" id="cd05251">
    <property type="entry name" value="NmrA_like_SDR_a"/>
    <property type="match status" value="1"/>
</dbReference>
<evidence type="ECO:0000313" key="6">
    <source>
        <dbReference type="Proteomes" id="UP001362999"/>
    </source>
</evidence>
<dbReference type="Gene3D" id="3.40.50.720">
    <property type="entry name" value="NAD(P)-binding Rossmann-like Domain"/>
    <property type="match status" value="1"/>
</dbReference>
<organism evidence="5 6">
    <name type="scientific">Favolaschia claudopus</name>
    <dbReference type="NCBI Taxonomy" id="2862362"/>
    <lineage>
        <taxon>Eukaryota</taxon>
        <taxon>Fungi</taxon>
        <taxon>Dikarya</taxon>
        <taxon>Basidiomycota</taxon>
        <taxon>Agaricomycotina</taxon>
        <taxon>Agaricomycetes</taxon>
        <taxon>Agaricomycetidae</taxon>
        <taxon>Agaricales</taxon>
        <taxon>Marasmiineae</taxon>
        <taxon>Mycenaceae</taxon>
        <taxon>Favolaschia</taxon>
    </lineage>
</organism>
<dbReference type="EMBL" id="JAWWNJ010000096">
    <property type="protein sequence ID" value="KAK6996640.1"/>
    <property type="molecule type" value="Genomic_DNA"/>
</dbReference>
<dbReference type="GO" id="GO:0016491">
    <property type="term" value="F:oxidoreductase activity"/>
    <property type="evidence" value="ECO:0007669"/>
    <property type="project" value="UniProtKB-KW"/>
</dbReference>
<proteinExistence type="inferred from homology"/>
<dbReference type="Pfam" id="PF05368">
    <property type="entry name" value="NmrA"/>
    <property type="match status" value="1"/>
</dbReference>
<dbReference type="Gene3D" id="3.90.25.10">
    <property type="entry name" value="UDP-galactose 4-epimerase, domain 1"/>
    <property type="match status" value="1"/>
</dbReference>
<dbReference type="InterPro" id="IPR008030">
    <property type="entry name" value="NmrA-like"/>
</dbReference>
<dbReference type="InterPro" id="IPR051164">
    <property type="entry name" value="NmrA-like_oxidored"/>
</dbReference>
<evidence type="ECO:0000256" key="2">
    <source>
        <dbReference type="ARBA" id="ARBA00022857"/>
    </source>
</evidence>
<keyword evidence="6" id="KW-1185">Reference proteome</keyword>
<reference evidence="5 6" key="1">
    <citation type="journal article" date="2024" name="J Genomics">
        <title>Draft genome sequencing and assembly of Favolaschia claudopus CIRM-BRFM 2984 isolated from oak limbs.</title>
        <authorList>
            <person name="Navarro D."/>
            <person name="Drula E."/>
            <person name="Chaduli D."/>
            <person name="Cazenave R."/>
            <person name="Ahrendt S."/>
            <person name="Wang J."/>
            <person name="Lipzen A."/>
            <person name="Daum C."/>
            <person name="Barry K."/>
            <person name="Grigoriev I.V."/>
            <person name="Favel A."/>
            <person name="Rosso M.N."/>
            <person name="Martin F."/>
        </authorList>
    </citation>
    <scope>NUCLEOTIDE SEQUENCE [LARGE SCALE GENOMIC DNA]</scope>
    <source>
        <strain evidence="5 6">CIRM-BRFM 2984</strain>
    </source>
</reference>
<keyword evidence="3" id="KW-0560">Oxidoreductase</keyword>
<comment type="caution">
    <text evidence="5">The sequence shown here is derived from an EMBL/GenBank/DDBJ whole genome shotgun (WGS) entry which is preliminary data.</text>
</comment>
<evidence type="ECO:0000256" key="1">
    <source>
        <dbReference type="ARBA" id="ARBA00006328"/>
    </source>
</evidence>
<protein>
    <submittedName>
        <fullName evidence="5">NmrA domain-containing protein</fullName>
    </submittedName>
</protein>
<name>A0AAW0A014_9AGAR</name>
<dbReference type="PANTHER" id="PTHR42748:SF30">
    <property type="entry name" value="NMRA-LIKE DOMAIN-CONTAINING PROTEIN"/>
    <property type="match status" value="1"/>
</dbReference>
<feature type="domain" description="NmrA-like" evidence="4">
    <location>
        <begin position="11"/>
        <end position="270"/>
    </location>
</feature>
<dbReference type="GO" id="GO:0005634">
    <property type="term" value="C:nucleus"/>
    <property type="evidence" value="ECO:0007669"/>
    <property type="project" value="TreeGrafter"/>
</dbReference>
<evidence type="ECO:0000259" key="4">
    <source>
        <dbReference type="Pfam" id="PF05368"/>
    </source>
</evidence>
<dbReference type="PANTHER" id="PTHR42748">
    <property type="entry name" value="NITROGEN METABOLITE REPRESSION PROTEIN NMRA FAMILY MEMBER"/>
    <property type="match status" value="1"/>
</dbReference>
<keyword evidence="2" id="KW-0521">NADP</keyword>
<dbReference type="InterPro" id="IPR036291">
    <property type="entry name" value="NAD(P)-bd_dom_sf"/>
</dbReference>
<comment type="similarity">
    <text evidence="1">Belongs to the NmrA-type oxidoreductase family.</text>
</comment>
<accession>A0AAW0A014</accession>
<evidence type="ECO:0000313" key="5">
    <source>
        <dbReference type="EMBL" id="KAK6996640.1"/>
    </source>
</evidence>
<gene>
    <name evidence="5" type="ORF">R3P38DRAFT_2654769</name>
</gene>
<sequence length="318" mass="35137">MTITQDPSAPLVAVVGATGAQGGAVVNGLEESDKAYRVRGFTRDGTKPVAQELAKRGVEIITVSLVVENKEAVFRAFAGADFTFLVTNYFEHGDKQREVNEGKLLIDASKAAGASRIIWSGLRSYDKLSGGRYPNAHQFESKAIVTEYARQCGVPFVDLQAGFYGTNLLGSIPFFYSKQEDGNFALAWPTEPTVRVPYIDIARDYGLWARYMLELPTAEFPNGASMMTHSEILTVAEMAAQLSQVTGKKVVFKRLDMDRFIKNVEASGFPAEPMVDVWKAIDEFGWPTTTSCSVLPRPTRTWKEFVEISDWSKVFGSQ</sequence>
<dbReference type="Proteomes" id="UP001362999">
    <property type="component" value="Unassembled WGS sequence"/>
</dbReference>
<evidence type="ECO:0000256" key="3">
    <source>
        <dbReference type="ARBA" id="ARBA00023002"/>
    </source>
</evidence>
<dbReference type="AlphaFoldDB" id="A0AAW0A014"/>
<dbReference type="SUPFAM" id="SSF51735">
    <property type="entry name" value="NAD(P)-binding Rossmann-fold domains"/>
    <property type="match status" value="1"/>
</dbReference>